<evidence type="ECO:0000256" key="3">
    <source>
        <dbReference type="ARBA" id="ARBA00036637"/>
    </source>
</evidence>
<dbReference type="InterPro" id="IPR036526">
    <property type="entry name" value="C-N_Hydrolase_sf"/>
</dbReference>
<dbReference type="SUPFAM" id="SSF56317">
    <property type="entry name" value="Carbon-nitrogen hydrolase"/>
    <property type="match status" value="1"/>
</dbReference>
<dbReference type="CDD" id="cd07572">
    <property type="entry name" value="nit"/>
    <property type="match status" value="1"/>
</dbReference>
<keyword evidence="9" id="KW-1185">Reference proteome</keyword>
<evidence type="ECO:0000313" key="8">
    <source>
        <dbReference type="EMBL" id="KAF2896614.1"/>
    </source>
</evidence>
<dbReference type="GO" id="GO:0005739">
    <property type="term" value="C:mitochondrion"/>
    <property type="evidence" value="ECO:0007669"/>
    <property type="project" value="TreeGrafter"/>
</dbReference>
<dbReference type="GO" id="GO:0006541">
    <property type="term" value="P:glutamine metabolic process"/>
    <property type="evidence" value="ECO:0007669"/>
    <property type="project" value="TreeGrafter"/>
</dbReference>
<comment type="catalytic activity">
    <reaction evidence="6">
        <text>2-oxosuccinamate + H2O = oxaloacetate + NH4(+)</text>
        <dbReference type="Rhea" id="RHEA:59412"/>
        <dbReference type="ChEBI" id="CHEBI:15377"/>
        <dbReference type="ChEBI" id="CHEBI:16452"/>
        <dbReference type="ChEBI" id="CHEBI:28938"/>
        <dbReference type="ChEBI" id="CHEBI:57735"/>
        <dbReference type="EC" id="3.5.1.3"/>
    </reaction>
    <physiologicalReaction direction="left-to-right" evidence="6">
        <dbReference type="Rhea" id="RHEA:59413"/>
    </physiologicalReaction>
</comment>
<comment type="catalytic activity">
    <reaction evidence="3">
        <text>2-oxoglutaramate + H2O = 2-oxoglutarate + NH4(+)</text>
        <dbReference type="Rhea" id="RHEA:32963"/>
        <dbReference type="ChEBI" id="CHEBI:15377"/>
        <dbReference type="ChEBI" id="CHEBI:16769"/>
        <dbReference type="ChEBI" id="CHEBI:16810"/>
        <dbReference type="ChEBI" id="CHEBI:28938"/>
        <dbReference type="EC" id="3.5.1.3"/>
    </reaction>
    <physiologicalReaction direction="left-to-right" evidence="3">
        <dbReference type="Rhea" id="RHEA:32964"/>
    </physiologicalReaction>
</comment>
<dbReference type="FunFam" id="3.60.110.10:FF:000002">
    <property type="entry name" value="Nitrilase family member 2"/>
    <property type="match status" value="1"/>
</dbReference>
<dbReference type="GO" id="GO:0006107">
    <property type="term" value="P:oxaloacetate metabolic process"/>
    <property type="evidence" value="ECO:0007669"/>
    <property type="project" value="TreeGrafter"/>
</dbReference>
<proteinExistence type="inferred from homology"/>
<name>A0A8K0D252_IGNLU</name>
<evidence type="ECO:0000256" key="1">
    <source>
        <dbReference type="ARBA" id="ARBA00010613"/>
    </source>
</evidence>
<evidence type="ECO:0000256" key="2">
    <source>
        <dbReference type="ARBA" id="ARBA00022801"/>
    </source>
</evidence>
<evidence type="ECO:0000259" key="7">
    <source>
        <dbReference type="PROSITE" id="PS50263"/>
    </source>
</evidence>
<evidence type="ECO:0000256" key="5">
    <source>
        <dbReference type="ARBA" id="ARBA00041576"/>
    </source>
</evidence>
<dbReference type="AlphaFoldDB" id="A0A8K0D252"/>
<evidence type="ECO:0000256" key="4">
    <source>
        <dbReference type="ARBA" id="ARBA00039118"/>
    </source>
</evidence>
<dbReference type="Pfam" id="PF00795">
    <property type="entry name" value="CN_hydrolase"/>
    <property type="match status" value="1"/>
</dbReference>
<dbReference type="PROSITE" id="PS50263">
    <property type="entry name" value="CN_HYDROLASE"/>
    <property type="match status" value="1"/>
</dbReference>
<evidence type="ECO:0000256" key="6">
    <source>
        <dbReference type="ARBA" id="ARBA00048745"/>
    </source>
</evidence>
<protein>
    <recommendedName>
        <fullName evidence="4">omega-amidase</fullName>
        <ecNumber evidence="4">3.5.1.3</ecNumber>
    </recommendedName>
    <alternativeName>
        <fullName evidence="5">Nitrilase homolog 2</fullName>
    </alternativeName>
</protein>
<comment type="caution">
    <text evidence="8">The sequence shown here is derived from an EMBL/GenBank/DDBJ whole genome shotgun (WGS) entry which is preliminary data.</text>
</comment>
<accession>A0A8K0D252</accession>
<dbReference type="Proteomes" id="UP000801492">
    <property type="component" value="Unassembled WGS sequence"/>
</dbReference>
<organism evidence="8 9">
    <name type="scientific">Ignelater luminosus</name>
    <name type="common">Cucubano</name>
    <name type="synonym">Pyrophorus luminosus</name>
    <dbReference type="NCBI Taxonomy" id="2038154"/>
    <lineage>
        <taxon>Eukaryota</taxon>
        <taxon>Metazoa</taxon>
        <taxon>Ecdysozoa</taxon>
        <taxon>Arthropoda</taxon>
        <taxon>Hexapoda</taxon>
        <taxon>Insecta</taxon>
        <taxon>Pterygota</taxon>
        <taxon>Neoptera</taxon>
        <taxon>Endopterygota</taxon>
        <taxon>Coleoptera</taxon>
        <taxon>Polyphaga</taxon>
        <taxon>Elateriformia</taxon>
        <taxon>Elateroidea</taxon>
        <taxon>Elateridae</taxon>
        <taxon>Agrypninae</taxon>
        <taxon>Pyrophorini</taxon>
        <taxon>Ignelater</taxon>
    </lineage>
</organism>
<dbReference type="PANTHER" id="PTHR23088:SF30">
    <property type="entry name" value="OMEGA-AMIDASE NIT2"/>
    <property type="match status" value="1"/>
</dbReference>
<keyword evidence="2" id="KW-0378">Hydrolase</keyword>
<dbReference type="EMBL" id="VTPC01004902">
    <property type="protein sequence ID" value="KAF2896614.1"/>
    <property type="molecule type" value="Genomic_DNA"/>
</dbReference>
<reference evidence="8" key="1">
    <citation type="submission" date="2019-08" db="EMBL/GenBank/DDBJ databases">
        <title>The genome of the North American firefly Photinus pyralis.</title>
        <authorList>
            <consortium name="Photinus pyralis genome working group"/>
            <person name="Fallon T.R."/>
            <person name="Sander Lower S.E."/>
            <person name="Weng J.-K."/>
        </authorList>
    </citation>
    <scope>NUCLEOTIDE SEQUENCE</scope>
    <source>
        <strain evidence="8">TRF0915ILg1</strain>
        <tissue evidence="8">Whole body</tissue>
    </source>
</reference>
<feature type="domain" description="CN hydrolase" evidence="7">
    <location>
        <begin position="38"/>
        <end position="282"/>
    </location>
</feature>
<dbReference type="EC" id="3.5.1.3" evidence="4"/>
<dbReference type="GO" id="GO:0006528">
    <property type="term" value="P:asparagine metabolic process"/>
    <property type="evidence" value="ECO:0007669"/>
    <property type="project" value="TreeGrafter"/>
</dbReference>
<dbReference type="GO" id="GO:0050152">
    <property type="term" value="F:omega-amidase activity"/>
    <property type="evidence" value="ECO:0007669"/>
    <property type="project" value="UniProtKB-EC"/>
</dbReference>
<dbReference type="InterPro" id="IPR003010">
    <property type="entry name" value="C-N_Hydrolase"/>
</dbReference>
<dbReference type="Gene3D" id="3.60.110.10">
    <property type="entry name" value="Carbon-nitrogen hydrolase"/>
    <property type="match status" value="1"/>
</dbReference>
<dbReference type="OrthoDB" id="10250282at2759"/>
<evidence type="ECO:0000313" key="9">
    <source>
        <dbReference type="Proteomes" id="UP000801492"/>
    </source>
</evidence>
<sequence>MLLTVRYLKCYKHYLAQHIKSFANANFSTQATMMNKGFRAALLQLNVGKDRTSNLENAVDHIKKAKEGGAKLVALSECFNSPYGVKFFNEYAENIPDGPSCKMLSKAAKDNSIYLVGGTIPEREDSKLFNTCTVWNPDGEMIAKYRKMHLFDIDIPGGITFKESDALSAGNELVTFCIDDIKIGLGICYDLRFEELAKLYRLQGCELLIYPGAFNMTTGPLHWELVQRSRALDNQLFVFAISPARGEQGYIAWGHSQITNPWGKVIAQAGHAEETIFCDIDLAQCNEVRQQIPIYPQRRTDIYNTVLAKK</sequence>
<comment type="similarity">
    <text evidence="1">Belongs to the carbon-nitrogen hydrolase superfamily. NIT1/NIT2 family.</text>
</comment>
<dbReference type="PANTHER" id="PTHR23088">
    <property type="entry name" value="NITRILASE-RELATED"/>
    <property type="match status" value="1"/>
</dbReference>
<gene>
    <name evidence="8" type="ORF">ILUMI_09557</name>
</gene>
<dbReference type="InterPro" id="IPR045254">
    <property type="entry name" value="Nit1/2_C-N_Hydrolase"/>
</dbReference>